<dbReference type="PANTHER" id="PTHR23272:SF161">
    <property type="entry name" value="ZINC FINGER BED DOMAIN-CONTAINING PROTEIN RICESLEEPER 1-LIKE"/>
    <property type="match status" value="1"/>
</dbReference>
<dbReference type="PANTHER" id="PTHR23272">
    <property type="entry name" value="BED FINGER-RELATED"/>
    <property type="match status" value="1"/>
</dbReference>
<evidence type="ECO:0000256" key="1">
    <source>
        <dbReference type="SAM" id="MobiDB-lite"/>
    </source>
</evidence>
<organism evidence="3 4">
    <name type="scientific">Lithospermum erythrorhizon</name>
    <name type="common">Purple gromwell</name>
    <name type="synonym">Lithospermum officinale var. erythrorhizon</name>
    <dbReference type="NCBI Taxonomy" id="34254"/>
    <lineage>
        <taxon>Eukaryota</taxon>
        <taxon>Viridiplantae</taxon>
        <taxon>Streptophyta</taxon>
        <taxon>Embryophyta</taxon>
        <taxon>Tracheophyta</taxon>
        <taxon>Spermatophyta</taxon>
        <taxon>Magnoliopsida</taxon>
        <taxon>eudicotyledons</taxon>
        <taxon>Gunneridae</taxon>
        <taxon>Pentapetalae</taxon>
        <taxon>asterids</taxon>
        <taxon>lamiids</taxon>
        <taxon>Boraginales</taxon>
        <taxon>Boraginaceae</taxon>
        <taxon>Boraginoideae</taxon>
        <taxon>Lithospermeae</taxon>
        <taxon>Lithospermum</taxon>
    </lineage>
</organism>
<dbReference type="GO" id="GO:0046983">
    <property type="term" value="F:protein dimerization activity"/>
    <property type="evidence" value="ECO:0007669"/>
    <property type="project" value="InterPro"/>
</dbReference>
<dbReference type="Pfam" id="PF05699">
    <property type="entry name" value="Dimer_Tnp_hAT"/>
    <property type="match status" value="1"/>
</dbReference>
<dbReference type="SUPFAM" id="SSF53098">
    <property type="entry name" value="Ribonuclease H-like"/>
    <property type="match status" value="1"/>
</dbReference>
<protein>
    <recommendedName>
        <fullName evidence="2">HAT C-terminal dimerisation domain-containing protein</fullName>
    </recommendedName>
</protein>
<evidence type="ECO:0000313" key="4">
    <source>
        <dbReference type="Proteomes" id="UP001454036"/>
    </source>
</evidence>
<sequence>MLDPRYKKGMIEFAYTSIFSNDYQKRIDDIMLAFDHVFNQYDIIYGDPKGKGPDSYSSYLKQPPSSTVSKRKFDDFMMKLQTQGKEKNDLELYFDEACYPNPANFDALAWWKGNEGKYKVLSRMSKDILSIPITTVASESTFSTSGRIIDKKKRASMRRDTIEVLLCGGDWIKEMYGIRSLKEENDDPIELKFEFVYEMIDPNASTSTAKVAMPTNQPTTLSVPIQPVKTTNKPPKTSKKTPSQFKKSRKT</sequence>
<reference evidence="3 4" key="1">
    <citation type="submission" date="2024-01" db="EMBL/GenBank/DDBJ databases">
        <title>The complete chloroplast genome sequence of Lithospermum erythrorhizon: insights into the phylogenetic relationship among Boraginaceae species and the maternal lineages of purple gromwells.</title>
        <authorList>
            <person name="Okada T."/>
            <person name="Watanabe K."/>
        </authorList>
    </citation>
    <scope>NUCLEOTIDE SEQUENCE [LARGE SCALE GENOMIC DNA]</scope>
</reference>
<feature type="compositionally biased region" description="Low complexity" evidence="1">
    <location>
        <begin position="227"/>
        <end position="245"/>
    </location>
</feature>
<gene>
    <name evidence="3" type="ORF">LIER_27587</name>
</gene>
<feature type="region of interest" description="Disordered" evidence="1">
    <location>
        <begin position="208"/>
        <end position="251"/>
    </location>
</feature>
<dbReference type="AlphaFoldDB" id="A0AAV3RGQ2"/>
<proteinExistence type="predicted"/>
<evidence type="ECO:0000259" key="2">
    <source>
        <dbReference type="Pfam" id="PF05699"/>
    </source>
</evidence>
<dbReference type="InterPro" id="IPR012337">
    <property type="entry name" value="RNaseH-like_sf"/>
</dbReference>
<dbReference type="Proteomes" id="UP001454036">
    <property type="component" value="Unassembled WGS sequence"/>
</dbReference>
<keyword evidence="4" id="KW-1185">Reference proteome</keyword>
<evidence type="ECO:0000313" key="3">
    <source>
        <dbReference type="EMBL" id="GAA0174138.1"/>
    </source>
</evidence>
<comment type="caution">
    <text evidence="3">The sequence shown here is derived from an EMBL/GenBank/DDBJ whole genome shotgun (WGS) entry which is preliminary data.</text>
</comment>
<feature type="compositionally biased region" description="Polar residues" evidence="1">
    <location>
        <begin position="208"/>
        <end position="223"/>
    </location>
</feature>
<dbReference type="EMBL" id="BAABME010008928">
    <property type="protein sequence ID" value="GAA0174138.1"/>
    <property type="molecule type" value="Genomic_DNA"/>
</dbReference>
<name>A0AAV3RGQ2_LITER</name>
<feature type="domain" description="HAT C-terminal dimerisation" evidence="2">
    <location>
        <begin position="89"/>
        <end position="172"/>
    </location>
</feature>
<dbReference type="InterPro" id="IPR008906">
    <property type="entry name" value="HATC_C_dom"/>
</dbReference>
<accession>A0AAV3RGQ2</accession>